<feature type="domain" description="AATF leucine zipper-containing" evidence="5">
    <location>
        <begin position="201"/>
        <end position="361"/>
    </location>
</feature>
<dbReference type="InterPro" id="IPR012617">
    <property type="entry name" value="AATF_C"/>
</dbReference>
<protein>
    <recommendedName>
        <fullName evidence="2">Protein BFR2</fullName>
    </recommendedName>
</protein>
<comment type="caution">
    <text evidence="6">The sequence shown here is derived from an EMBL/GenBank/DDBJ whole genome shotgun (WGS) entry which is preliminary data.</text>
</comment>
<feature type="region of interest" description="Disordered" evidence="3">
    <location>
        <begin position="414"/>
        <end position="439"/>
    </location>
</feature>
<name>A0A1Y2CZM1_9FUNG</name>
<feature type="compositionally biased region" description="Acidic residues" evidence="3">
    <location>
        <begin position="312"/>
        <end position="329"/>
    </location>
</feature>
<proteinExistence type="inferred from homology"/>
<feature type="compositionally biased region" description="Acidic residues" evidence="3">
    <location>
        <begin position="106"/>
        <end position="170"/>
    </location>
</feature>
<reference evidence="6 7" key="1">
    <citation type="submission" date="2016-07" db="EMBL/GenBank/DDBJ databases">
        <title>Pervasive Adenine N6-methylation of Active Genes in Fungi.</title>
        <authorList>
            <consortium name="DOE Joint Genome Institute"/>
            <person name="Mondo S.J."/>
            <person name="Dannebaum R.O."/>
            <person name="Kuo R.C."/>
            <person name="Labutti K."/>
            <person name="Haridas S."/>
            <person name="Kuo A."/>
            <person name="Salamov A."/>
            <person name="Ahrendt S.R."/>
            <person name="Lipzen A."/>
            <person name="Sullivan W."/>
            <person name="Andreopoulos W.B."/>
            <person name="Clum A."/>
            <person name="Lindquist E."/>
            <person name="Daum C."/>
            <person name="Ramamoorthy G.K."/>
            <person name="Gryganskyi A."/>
            <person name="Culley D."/>
            <person name="Magnuson J.K."/>
            <person name="James T.Y."/>
            <person name="O'Malley M.A."/>
            <person name="Stajich J.E."/>
            <person name="Spatafora J.W."/>
            <person name="Visel A."/>
            <person name="Grigoriev I.V."/>
        </authorList>
    </citation>
    <scope>NUCLEOTIDE SEQUENCE [LARGE SCALE GENOMIC DNA]</scope>
    <source>
        <strain evidence="6 7">JEL800</strain>
    </source>
</reference>
<keyword evidence="7" id="KW-1185">Reference proteome</keyword>
<dbReference type="Proteomes" id="UP000193642">
    <property type="component" value="Unassembled WGS sequence"/>
</dbReference>
<dbReference type="EMBL" id="MCGO01000004">
    <property type="protein sequence ID" value="ORY51795.1"/>
    <property type="molecule type" value="Genomic_DNA"/>
</dbReference>
<dbReference type="InterPro" id="IPR025160">
    <property type="entry name" value="AATF"/>
</dbReference>
<feature type="domain" description="Apoptosis-antagonizing transcription factor C-terminal" evidence="4">
    <location>
        <begin position="478"/>
        <end position="562"/>
    </location>
</feature>
<evidence type="ECO:0000256" key="1">
    <source>
        <dbReference type="ARBA" id="ARBA00008966"/>
    </source>
</evidence>
<evidence type="ECO:0000259" key="4">
    <source>
        <dbReference type="Pfam" id="PF08164"/>
    </source>
</evidence>
<organism evidence="6 7">
    <name type="scientific">Rhizoclosmatium globosum</name>
    <dbReference type="NCBI Taxonomy" id="329046"/>
    <lineage>
        <taxon>Eukaryota</taxon>
        <taxon>Fungi</taxon>
        <taxon>Fungi incertae sedis</taxon>
        <taxon>Chytridiomycota</taxon>
        <taxon>Chytridiomycota incertae sedis</taxon>
        <taxon>Chytridiomycetes</taxon>
        <taxon>Chytridiales</taxon>
        <taxon>Chytriomycetaceae</taxon>
        <taxon>Rhizoclosmatium</taxon>
    </lineage>
</organism>
<feature type="region of interest" description="Disordered" evidence="3">
    <location>
        <begin position="303"/>
        <end position="334"/>
    </location>
</feature>
<dbReference type="Pfam" id="PF08164">
    <property type="entry name" value="TRAUB"/>
    <property type="match status" value="1"/>
</dbReference>
<dbReference type="InterPro" id="IPR039223">
    <property type="entry name" value="AATF/Bfr2"/>
</dbReference>
<dbReference type="PANTHER" id="PTHR15565:SF0">
    <property type="entry name" value="PROTEIN AATF"/>
    <property type="match status" value="1"/>
</dbReference>
<dbReference type="Pfam" id="PF13339">
    <property type="entry name" value="AATF-Che1"/>
    <property type="match status" value="1"/>
</dbReference>
<evidence type="ECO:0000313" key="6">
    <source>
        <dbReference type="EMBL" id="ORY51795.1"/>
    </source>
</evidence>
<dbReference type="OrthoDB" id="5783963at2759"/>
<dbReference type="GO" id="GO:0005730">
    <property type="term" value="C:nucleolus"/>
    <property type="evidence" value="ECO:0007669"/>
    <property type="project" value="TreeGrafter"/>
</dbReference>
<accession>A0A1Y2CZM1</accession>
<dbReference type="AlphaFoldDB" id="A0A1Y2CZM1"/>
<feature type="compositionally biased region" description="Basic residues" evidence="3">
    <location>
        <begin position="1"/>
        <end position="10"/>
    </location>
</feature>
<dbReference type="STRING" id="329046.A0A1Y2CZM1"/>
<evidence type="ECO:0000259" key="5">
    <source>
        <dbReference type="Pfam" id="PF13339"/>
    </source>
</evidence>
<gene>
    <name evidence="6" type="ORF">BCR33DRAFT_711993</name>
</gene>
<comment type="similarity">
    <text evidence="1">Belongs to the AATF family.</text>
</comment>
<dbReference type="PANTHER" id="PTHR15565">
    <property type="entry name" value="AATF PROTEIN APOPTOSIS ANTAGONIZING TRANSCRIPTION FACTOR"/>
    <property type="match status" value="1"/>
</dbReference>
<feature type="compositionally biased region" description="Basic and acidic residues" evidence="3">
    <location>
        <begin position="87"/>
        <end position="97"/>
    </location>
</feature>
<sequence length="600" mass="67278">MSHRAPRTKKGLGELLAELSNPRPDTFDPENEGADGFNAGTRDTDDTNGDDAADFGYERDESARDHYVAVGKGRIRSQLGVQLAADLEEKYKGERVARKTLKAFGSDDEDEDDEEQDDDDDDDDDDDEEEEEEEEEDDDDQEDDNDNDDDDDDDDDDDEEESEEEEEDDEAKSAQMAAELKKMAAKEKELLKNLASSSNTDVEKGRNVKNQQAIWESLLDLRIQIQNAVTSANTLPTPDAFPAFINPDLVTKTTLTQTSKAISTATTLLTTLISDLLETRAILTTQNETVTLKPSNFASTYLKKRKRSGHDDDNEEDDDKEIEDTDMGDSDSSTQLWSSIESFDSAFDPFRDATIDKWSNKVMASSAANVNQGKKFKAINQSALVQIKSILSDKDRLVKRTRLVRASGVNGGRHLGYVEPPKKEEAADADGEGGKRKKTELEEVEELHEREVNRKNRIAMDSHLSNYDDEVFDDGDFYQQLLKELIEGRLLETDDPTMLSMKWAELKQLQAKTKKKKVVDTKASKGRKIRYAVHEKLQNFMAPEPRGTWHDSMTEELFSSLFGNVVSGGPSGRDANEQQINEEGAWSEVHIPSDGLKLFG</sequence>
<evidence type="ECO:0000313" key="7">
    <source>
        <dbReference type="Proteomes" id="UP000193642"/>
    </source>
</evidence>
<evidence type="ECO:0000256" key="3">
    <source>
        <dbReference type="SAM" id="MobiDB-lite"/>
    </source>
</evidence>
<feature type="region of interest" description="Disordered" evidence="3">
    <location>
        <begin position="87"/>
        <end position="176"/>
    </location>
</feature>
<feature type="region of interest" description="Disordered" evidence="3">
    <location>
        <begin position="1"/>
        <end position="63"/>
    </location>
</feature>
<evidence type="ECO:0000256" key="2">
    <source>
        <dbReference type="ARBA" id="ARBA00013850"/>
    </source>
</evidence>
<dbReference type="GO" id="GO:0000462">
    <property type="term" value="P:maturation of SSU-rRNA from tricistronic rRNA transcript (SSU-rRNA, 5.8S rRNA, LSU-rRNA)"/>
    <property type="evidence" value="ECO:0007669"/>
    <property type="project" value="TreeGrafter"/>
</dbReference>